<keyword evidence="6" id="KW-1185">Reference proteome</keyword>
<gene>
    <name evidence="4" type="primary">osmE</name>
    <name evidence="5" type="ORF">EA795_08990</name>
    <name evidence="4" type="ORF">NJF43_03755</name>
</gene>
<keyword evidence="1" id="KW-0732">Signal</keyword>
<proteinExistence type="predicted"/>
<evidence type="ECO:0000313" key="7">
    <source>
        <dbReference type="Proteomes" id="UP001165292"/>
    </source>
</evidence>
<comment type="caution">
    <text evidence="4">The sequence shown here is derived from an EMBL/GenBank/DDBJ whole genome shotgun (WGS) entry which is preliminary data.</text>
</comment>
<sequence length="109" mass="11924">MLKHAFIAIGLVTAVSGCASNSQNPLDRVTYRGEPLVKDVKHGMSQERVLALGGEPSSVTPRTARPGLCQEYVLYHDGHETPYYVTFDSSGHVDGKGFLTCAQMEENQR</sequence>
<accession>A0AA42BF82</accession>
<dbReference type="GO" id="GO:0019867">
    <property type="term" value="C:outer membrane"/>
    <property type="evidence" value="ECO:0007669"/>
    <property type="project" value="InterPro"/>
</dbReference>
<dbReference type="InterPro" id="IPR007450">
    <property type="entry name" value="BamE_dom"/>
</dbReference>
<reference evidence="4" key="2">
    <citation type="submission" date="2022-06" db="EMBL/GenBank/DDBJ databases">
        <title>Detection of beta-lactamases in bacteria of animal origin.</title>
        <authorList>
            <person name="Mlynarcik P."/>
            <person name="Zdarska V."/>
            <person name="Chudobova H."/>
            <person name="Prochazkova P."/>
            <person name="Hricova K."/>
            <person name="Mezerova K."/>
            <person name="Bardon J."/>
            <person name="Dolejska M."/>
            <person name="Sukkar I."/>
            <person name="Kolar M."/>
        </authorList>
    </citation>
    <scope>NUCLEOTIDE SEQUENCE</scope>
    <source>
        <strain evidence="4">S 300-3</strain>
    </source>
</reference>
<name>A0AA42BF82_9GAMM</name>
<reference evidence="5 6" key="1">
    <citation type="submission" date="2018-10" db="EMBL/GenBank/DDBJ databases">
        <title>Pseudomonas sp. GL14 genome.</title>
        <authorList>
            <person name="Peng J."/>
            <person name="Liu Z.-P."/>
        </authorList>
    </citation>
    <scope>NUCLEOTIDE SEQUENCE [LARGE SCALE GENOMIC DNA]</scope>
    <source>
        <strain evidence="5 6">GL14</strain>
    </source>
</reference>
<evidence type="ECO:0000256" key="2">
    <source>
        <dbReference type="ARBA" id="ARBA00023136"/>
    </source>
</evidence>
<evidence type="ECO:0000313" key="6">
    <source>
        <dbReference type="Proteomes" id="UP000269134"/>
    </source>
</evidence>
<dbReference type="RefSeq" id="WP_014851726.1">
    <property type="nucleotide sequence ID" value="NZ_DALYPK010000007.1"/>
</dbReference>
<keyword evidence="4" id="KW-0449">Lipoprotein</keyword>
<keyword evidence="2" id="KW-0472">Membrane</keyword>
<evidence type="ECO:0000259" key="3">
    <source>
        <dbReference type="Pfam" id="PF04355"/>
    </source>
</evidence>
<organism evidence="4 7">
    <name type="scientific">Stutzerimonas nitrititolerans</name>
    <dbReference type="NCBI Taxonomy" id="2482751"/>
    <lineage>
        <taxon>Bacteria</taxon>
        <taxon>Pseudomonadati</taxon>
        <taxon>Pseudomonadota</taxon>
        <taxon>Gammaproteobacteria</taxon>
        <taxon>Pseudomonadales</taxon>
        <taxon>Pseudomonadaceae</taxon>
        <taxon>Stutzerimonas</taxon>
    </lineage>
</organism>
<dbReference type="Proteomes" id="UP001165292">
    <property type="component" value="Unassembled WGS sequence"/>
</dbReference>
<dbReference type="GeneID" id="84609168"/>
<dbReference type="EMBL" id="JAMYBS010000003">
    <property type="protein sequence ID" value="MCO7543868.1"/>
    <property type="molecule type" value="Genomic_DNA"/>
</dbReference>
<dbReference type="Gene3D" id="3.30.1450.10">
    <property type="match status" value="1"/>
</dbReference>
<evidence type="ECO:0000313" key="4">
    <source>
        <dbReference type="EMBL" id="MCO7543868.1"/>
    </source>
</evidence>
<protein>
    <submittedName>
        <fullName evidence="4">Osmotically-inducible lipoprotein OsmE</fullName>
    </submittedName>
</protein>
<dbReference type="NCBIfam" id="NF008423">
    <property type="entry name" value="PRK11251.1"/>
    <property type="match status" value="1"/>
</dbReference>
<dbReference type="InterPro" id="IPR037873">
    <property type="entry name" value="BamE-like"/>
</dbReference>
<evidence type="ECO:0000256" key="1">
    <source>
        <dbReference type="ARBA" id="ARBA00022729"/>
    </source>
</evidence>
<dbReference type="Pfam" id="PF04355">
    <property type="entry name" value="BamE"/>
    <property type="match status" value="1"/>
</dbReference>
<evidence type="ECO:0000313" key="5">
    <source>
        <dbReference type="EMBL" id="RMI01084.1"/>
    </source>
</evidence>
<dbReference type="EMBL" id="RFFL01000006">
    <property type="protein sequence ID" value="RMI01084.1"/>
    <property type="molecule type" value="Genomic_DNA"/>
</dbReference>
<dbReference type="AlphaFoldDB" id="A0AA42BF82"/>
<feature type="domain" description="Outer membrane protein assembly factor BamE" evidence="3">
    <location>
        <begin position="31"/>
        <end position="96"/>
    </location>
</feature>
<dbReference type="Proteomes" id="UP000269134">
    <property type="component" value="Unassembled WGS sequence"/>
</dbReference>
<dbReference type="PROSITE" id="PS51257">
    <property type="entry name" value="PROKAR_LIPOPROTEIN"/>
    <property type="match status" value="1"/>
</dbReference>